<accession>A0ABY2RHE0</accession>
<name>A0ABY2RHE0_9NOCA</name>
<dbReference type="InterPro" id="IPR036291">
    <property type="entry name" value="NAD(P)-bd_dom_sf"/>
</dbReference>
<organism evidence="2 3">
    <name type="scientific">Rhodococcus oryzae</name>
    <dbReference type="NCBI Taxonomy" id="2571143"/>
    <lineage>
        <taxon>Bacteria</taxon>
        <taxon>Bacillati</taxon>
        <taxon>Actinomycetota</taxon>
        <taxon>Actinomycetes</taxon>
        <taxon>Mycobacteriales</taxon>
        <taxon>Nocardiaceae</taxon>
        <taxon>Rhodococcus</taxon>
    </lineage>
</organism>
<feature type="domain" description="NAD(P)-binding" evidence="1">
    <location>
        <begin position="26"/>
        <end position="324"/>
    </location>
</feature>
<dbReference type="InterPro" id="IPR016040">
    <property type="entry name" value="NAD(P)-bd_dom"/>
</dbReference>
<reference evidence="2 3" key="1">
    <citation type="submission" date="2019-04" db="EMBL/GenBank/DDBJ databases">
        <title>Rhodococcus oryzae sp. nov., a novel actinomycete isolated from rhizosphere soil of rice (Oryza sativa L.).</title>
        <authorList>
            <person name="Li C."/>
        </authorList>
    </citation>
    <scope>NUCLEOTIDE SEQUENCE [LARGE SCALE GENOMIC DNA]</scope>
    <source>
        <strain evidence="2 3">NEAU-CX67</strain>
    </source>
</reference>
<dbReference type="Gene3D" id="3.90.25.10">
    <property type="entry name" value="UDP-galactose 4-epimerase, domain 1"/>
    <property type="match status" value="1"/>
</dbReference>
<dbReference type="SUPFAM" id="SSF51735">
    <property type="entry name" value="NAD(P)-binding Rossmann-fold domains"/>
    <property type="match status" value="1"/>
</dbReference>
<dbReference type="PANTHER" id="PTHR43000">
    <property type="entry name" value="DTDP-D-GLUCOSE 4,6-DEHYDRATASE-RELATED"/>
    <property type="match status" value="1"/>
</dbReference>
<dbReference type="Gene3D" id="3.40.50.720">
    <property type="entry name" value="NAD(P)-binding Rossmann-like Domain"/>
    <property type="match status" value="1"/>
</dbReference>
<sequence>MNTSNAEHIKRRGVPVNEFWSGRRVLVTGGEGFIGSSLVEQLITQGAEVRVLAHYKPYASAGFLSEHLDDIEMIAGDVRDSGQVLDAADGVDTIFHLAALIGIPYSYQAPLTYLETNVLGTQNIVDAARRRDVRRVVHTSTSEVYGTAREVPISEAHPLQPQSPYSASKIAADMVALSHFHSFDTPVSVCRPFNTYGPRQSTRAVIPAILHQLHSGAEEIAVGALTPTRDFTYVEDTARGFMAIAESERTLGQTLNLGTGKEISIRDLIGLLIEISGSSASITTEDSRQRPAGSEVHRLVSDNRRVRELTDWSPQVSLRDGLTRTSEWVRSHPIADARRYRV</sequence>
<comment type="caution">
    <text evidence="2">The sequence shown here is derived from an EMBL/GenBank/DDBJ whole genome shotgun (WGS) entry which is preliminary data.</text>
</comment>
<evidence type="ECO:0000313" key="3">
    <source>
        <dbReference type="Proteomes" id="UP000305109"/>
    </source>
</evidence>
<proteinExistence type="predicted"/>
<dbReference type="Pfam" id="PF16363">
    <property type="entry name" value="GDP_Man_Dehyd"/>
    <property type="match status" value="1"/>
</dbReference>
<dbReference type="CDD" id="cd05257">
    <property type="entry name" value="Arna_like_SDR_e"/>
    <property type="match status" value="1"/>
</dbReference>
<protein>
    <submittedName>
        <fullName evidence="2">NAD-dependent epimerase/dehydratase family protein</fullName>
    </submittedName>
</protein>
<evidence type="ECO:0000313" key="2">
    <source>
        <dbReference type="EMBL" id="TJZ75794.1"/>
    </source>
</evidence>
<dbReference type="EMBL" id="SUMD01000010">
    <property type="protein sequence ID" value="TJZ75794.1"/>
    <property type="molecule type" value="Genomic_DNA"/>
</dbReference>
<keyword evidence="3" id="KW-1185">Reference proteome</keyword>
<evidence type="ECO:0000259" key="1">
    <source>
        <dbReference type="Pfam" id="PF16363"/>
    </source>
</evidence>
<gene>
    <name evidence="2" type="ORF">FCG67_19585</name>
</gene>
<dbReference type="Proteomes" id="UP000305109">
    <property type="component" value="Unassembled WGS sequence"/>
</dbReference>
<dbReference type="InterPro" id="IPR045869">
    <property type="entry name" value="Arna-like_SDR_e"/>
</dbReference>